<dbReference type="Proteomes" id="UP000828048">
    <property type="component" value="Chromosome 5"/>
</dbReference>
<accession>A0ACB7XXM4</accession>
<evidence type="ECO:0000313" key="2">
    <source>
        <dbReference type="Proteomes" id="UP000828048"/>
    </source>
</evidence>
<protein>
    <submittedName>
        <fullName evidence="1">Uncharacterized protein</fullName>
    </submittedName>
</protein>
<dbReference type="EMBL" id="CM037155">
    <property type="protein sequence ID" value="KAH7846008.1"/>
    <property type="molecule type" value="Genomic_DNA"/>
</dbReference>
<name>A0ACB7XXM4_9ERIC</name>
<gene>
    <name evidence="1" type="ORF">Vadar_008585</name>
</gene>
<reference evidence="1 2" key="1">
    <citation type="journal article" date="2021" name="Hortic Res">
        <title>High-quality reference genome and annotation aids understanding of berry development for evergreen blueberry (Vaccinium darrowii).</title>
        <authorList>
            <person name="Yu J."/>
            <person name="Hulse-Kemp A.M."/>
            <person name="Babiker E."/>
            <person name="Staton M."/>
        </authorList>
    </citation>
    <scope>NUCLEOTIDE SEQUENCE [LARGE SCALE GENOMIC DNA]</scope>
    <source>
        <strain evidence="2">cv. NJ 8807/NJ 8810</strain>
        <tissue evidence="1">Young leaf</tissue>
    </source>
</reference>
<organism evidence="1 2">
    <name type="scientific">Vaccinium darrowii</name>
    <dbReference type="NCBI Taxonomy" id="229202"/>
    <lineage>
        <taxon>Eukaryota</taxon>
        <taxon>Viridiplantae</taxon>
        <taxon>Streptophyta</taxon>
        <taxon>Embryophyta</taxon>
        <taxon>Tracheophyta</taxon>
        <taxon>Spermatophyta</taxon>
        <taxon>Magnoliopsida</taxon>
        <taxon>eudicotyledons</taxon>
        <taxon>Gunneridae</taxon>
        <taxon>Pentapetalae</taxon>
        <taxon>asterids</taxon>
        <taxon>Ericales</taxon>
        <taxon>Ericaceae</taxon>
        <taxon>Vaccinioideae</taxon>
        <taxon>Vaccinieae</taxon>
        <taxon>Vaccinium</taxon>
    </lineage>
</organism>
<proteinExistence type="predicted"/>
<evidence type="ECO:0000313" key="1">
    <source>
        <dbReference type="EMBL" id="KAH7846008.1"/>
    </source>
</evidence>
<keyword evidence="2" id="KW-1185">Reference proteome</keyword>
<sequence length="280" mass="31535">MIDREEAGLACLEKTDQLLRGEEIDRDDRQKWVTMATGDPFVRVFFESHEPRLHAEGGLFYLHTASGKSDLAGVSAHQNSESLTYEAYPAFVSKYLGKYTMGPVTVWDNKDAFSKWFDSLIYYSFLMSNDQASTFIFNPTIPEAAALQAWCKANATAIKELPVGTAPRYQACKQTPPPNDKLVKIANIPASVTKPIYIGVKGTVQLVEFNQRFIYVACLVCNRGMNAFGDGEFWCNYCEKNVQPLTRVKFDVEIKDPTGHISAAMFAEEAEEFYKITSRR</sequence>
<comment type="caution">
    <text evidence="1">The sequence shown here is derived from an EMBL/GenBank/DDBJ whole genome shotgun (WGS) entry which is preliminary data.</text>
</comment>